<proteinExistence type="predicted"/>
<keyword evidence="4" id="KW-1185">Reference proteome</keyword>
<dbReference type="PANTHER" id="PTHR46825:SF9">
    <property type="entry name" value="BETA-LACTAMASE-RELATED DOMAIN-CONTAINING PROTEIN"/>
    <property type="match status" value="1"/>
</dbReference>
<comment type="caution">
    <text evidence="3">The sequence shown here is derived from an EMBL/GenBank/DDBJ whole genome shotgun (WGS) entry which is preliminary data.</text>
</comment>
<dbReference type="PANTHER" id="PTHR46825">
    <property type="entry name" value="D-ALANYL-D-ALANINE-CARBOXYPEPTIDASE/ENDOPEPTIDASE AMPH"/>
    <property type="match status" value="1"/>
</dbReference>
<dbReference type="InterPro" id="IPR021860">
    <property type="entry name" value="Peptidase_S12_Pab87-rel_C"/>
</dbReference>
<dbReference type="Proteomes" id="UP000248987">
    <property type="component" value="Unassembled WGS sequence"/>
</dbReference>
<organism evidence="3 4">
    <name type="scientific">Gelidibacter algens</name>
    <dbReference type="NCBI Taxonomy" id="49280"/>
    <lineage>
        <taxon>Bacteria</taxon>
        <taxon>Pseudomonadati</taxon>
        <taxon>Bacteroidota</taxon>
        <taxon>Flavobacteriia</taxon>
        <taxon>Flavobacteriales</taxon>
        <taxon>Flavobacteriaceae</taxon>
        <taxon>Gelidibacter</taxon>
    </lineage>
</organism>
<dbReference type="EMBL" id="QLLQ01000016">
    <property type="protein sequence ID" value="RAJ19998.1"/>
    <property type="molecule type" value="Genomic_DNA"/>
</dbReference>
<sequence>MKSKTLIKSIVIISFVLLNFPLASAQSYLKEIDAYLKAEYPSNGPGFSFLIAKKGKPIYQKAFGMANMESNIPMSINHVFEIGSMTKQFTAVSILMLGEDGKLNLEDDITKYIPDYPTQNKKITIQHLLNHTSGIKSYTGMANFRTRAKVDISPKELIDTFKNEPMDFAPGEKYQYNNSGYILLGYIIENITGDSYSNFIESQIFKPLDMTSTSFGSRKRIIANRALGYSEIENGYENADYLSMSVPYAAGAIMSTTGDLLKWQNALNTNTLITEESYIKAANGSTLNDGTHISYGFGLEEGDINGSKSIEHGGGIFGYTTMGIYIPEQEIFVTGLTNCDCKDISGVTARIASIVIGKPYPDKKNAIKLSENELTKWVGSYKFEDGTIRFITMDKGQLYSQKEGSMKFELYPMTPTDFIFESGTQSYSFSERNGKKEVNFKRNGNAFLGIQTDRKPPAVKTEIILSSETLVDYTGQYELAPDMILEITTKDNQIFGQLTGQPSFELYAEKEDSFFIKVVEAQLHFNKDNDGNVTDLVLTQNGRNIAGKKIK</sequence>
<gene>
    <name evidence="3" type="ORF">LX77_03212</name>
</gene>
<dbReference type="RefSeq" id="WP_111625972.1">
    <property type="nucleotide sequence ID" value="NZ_QLLQ01000016.1"/>
</dbReference>
<evidence type="ECO:0000313" key="4">
    <source>
        <dbReference type="Proteomes" id="UP000248987"/>
    </source>
</evidence>
<dbReference type="Pfam" id="PF00144">
    <property type="entry name" value="Beta-lactamase"/>
    <property type="match status" value="1"/>
</dbReference>
<dbReference type="AlphaFoldDB" id="A0A327RV11"/>
<feature type="domain" description="Beta-lactamase-related" evidence="1">
    <location>
        <begin position="45"/>
        <end position="340"/>
    </location>
</feature>
<feature type="domain" description="Peptidase S12 Pab87-related C-terminal" evidence="2">
    <location>
        <begin position="463"/>
        <end position="541"/>
    </location>
</feature>
<dbReference type="Gene3D" id="3.40.710.10">
    <property type="entry name" value="DD-peptidase/beta-lactamase superfamily"/>
    <property type="match status" value="1"/>
</dbReference>
<evidence type="ECO:0000313" key="3">
    <source>
        <dbReference type="EMBL" id="RAJ19998.1"/>
    </source>
</evidence>
<dbReference type="InterPro" id="IPR001466">
    <property type="entry name" value="Beta-lactam-related"/>
</dbReference>
<dbReference type="InterPro" id="IPR012338">
    <property type="entry name" value="Beta-lactam/transpept-like"/>
</dbReference>
<dbReference type="InterPro" id="IPR050491">
    <property type="entry name" value="AmpC-like"/>
</dbReference>
<evidence type="ECO:0000259" key="2">
    <source>
        <dbReference type="Pfam" id="PF11954"/>
    </source>
</evidence>
<dbReference type="Pfam" id="PF11954">
    <property type="entry name" value="DUF3471"/>
    <property type="match status" value="1"/>
</dbReference>
<name>A0A327RV11_9FLAO</name>
<accession>A0A327RV11</accession>
<evidence type="ECO:0000259" key="1">
    <source>
        <dbReference type="Pfam" id="PF00144"/>
    </source>
</evidence>
<reference evidence="3 4" key="1">
    <citation type="submission" date="2018-06" db="EMBL/GenBank/DDBJ databases">
        <title>Genomic Encyclopedia of Archaeal and Bacterial Type Strains, Phase II (KMG-II): from individual species to whole genera.</title>
        <authorList>
            <person name="Goeker M."/>
        </authorList>
    </citation>
    <scope>NUCLEOTIDE SEQUENCE [LARGE SCALE GENOMIC DNA]</scope>
    <source>
        <strain evidence="3 4">DSM 12408</strain>
    </source>
</reference>
<protein>
    <submittedName>
        <fullName evidence="3">CubicO group peptidase (Beta-lactamase class C family)</fullName>
    </submittedName>
</protein>
<dbReference type="SUPFAM" id="SSF56601">
    <property type="entry name" value="beta-lactamase/transpeptidase-like"/>
    <property type="match status" value="1"/>
</dbReference>